<dbReference type="SMART" id="SM01334">
    <property type="entry name" value="DUF3454"/>
    <property type="match status" value="1"/>
</dbReference>
<dbReference type="InterPro" id="IPR035993">
    <property type="entry name" value="Notch-like_dom_sf"/>
</dbReference>
<dbReference type="PANTHER" id="PTHR24198">
    <property type="entry name" value="ANKYRIN REPEAT AND PROTEIN KINASE DOMAIN-CONTAINING PROTEIN"/>
    <property type="match status" value="1"/>
</dbReference>
<keyword evidence="9" id="KW-0221">Differentiation</keyword>
<evidence type="ECO:0000256" key="1">
    <source>
        <dbReference type="ARBA" id="ARBA00004123"/>
    </source>
</evidence>
<evidence type="ECO:0000256" key="18">
    <source>
        <dbReference type="ARBA" id="ARBA00023180"/>
    </source>
</evidence>
<feature type="repeat" description="ANK" evidence="20">
    <location>
        <begin position="555"/>
        <end position="580"/>
    </location>
</feature>
<feature type="repeat" description="ANK" evidence="20">
    <location>
        <begin position="623"/>
        <end position="655"/>
    </location>
</feature>
<evidence type="ECO:0000256" key="3">
    <source>
        <dbReference type="ARBA" id="ARBA00022473"/>
    </source>
</evidence>
<evidence type="ECO:0000256" key="6">
    <source>
        <dbReference type="ARBA" id="ARBA00022692"/>
    </source>
</evidence>
<dbReference type="GO" id="GO:0005634">
    <property type="term" value="C:nucleus"/>
    <property type="evidence" value="ECO:0007669"/>
    <property type="project" value="UniProtKB-SubCell"/>
</dbReference>
<dbReference type="GO" id="GO:0005886">
    <property type="term" value="C:plasma membrane"/>
    <property type="evidence" value="ECO:0007669"/>
    <property type="project" value="UniProtKB-SubCell"/>
</dbReference>
<gene>
    <name evidence="24" type="ORF">LSH36_526g01002</name>
</gene>
<evidence type="ECO:0000256" key="21">
    <source>
        <dbReference type="SAM" id="MobiDB-lite"/>
    </source>
</evidence>
<keyword evidence="6 22" id="KW-0812">Transmembrane</keyword>
<feature type="compositionally biased region" description="Low complexity" evidence="21">
    <location>
        <begin position="930"/>
        <end position="966"/>
    </location>
</feature>
<dbReference type="AlphaFoldDB" id="A0AAD9J7V5"/>
<dbReference type="EMBL" id="JAODUP010000526">
    <property type="protein sequence ID" value="KAK2147959.1"/>
    <property type="molecule type" value="Genomic_DNA"/>
</dbReference>
<reference evidence="24" key="1">
    <citation type="journal article" date="2023" name="Mol. Biol. Evol.">
        <title>Third-Generation Sequencing Reveals the Adaptive Role of the Epigenome in Three Deep-Sea Polychaetes.</title>
        <authorList>
            <person name="Perez M."/>
            <person name="Aroh O."/>
            <person name="Sun Y."/>
            <person name="Lan Y."/>
            <person name="Juniper S.K."/>
            <person name="Young C.R."/>
            <person name="Angers B."/>
            <person name="Qian P.Y."/>
        </authorList>
    </citation>
    <scope>NUCLEOTIDE SEQUENCE</scope>
    <source>
        <strain evidence="24">P08H-3</strain>
    </source>
</reference>
<dbReference type="SUPFAM" id="SSF48403">
    <property type="entry name" value="Ankyrin repeat"/>
    <property type="match status" value="1"/>
</dbReference>
<dbReference type="CDD" id="cd21706">
    <property type="entry name" value="JMTM_dNotch"/>
    <property type="match status" value="1"/>
</dbReference>
<keyword evidence="25" id="KW-1185">Reference proteome</keyword>
<evidence type="ECO:0000256" key="19">
    <source>
        <dbReference type="ARBA" id="ARBA00023242"/>
    </source>
</evidence>
<evidence type="ECO:0000256" key="7">
    <source>
        <dbReference type="ARBA" id="ARBA00022729"/>
    </source>
</evidence>
<feature type="compositionally biased region" description="Basic residues" evidence="21">
    <location>
        <begin position="741"/>
        <end position="753"/>
    </location>
</feature>
<evidence type="ECO:0000256" key="10">
    <source>
        <dbReference type="ARBA" id="ARBA00022976"/>
    </source>
</evidence>
<keyword evidence="17" id="KW-0804">Transcription</keyword>
<dbReference type="Proteomes" id="UP001208570">
    <property type="component" value="Unassembled WGS sequence"/>
</dbReference>
<keyword evidence="5" id="KW-0245">EGF-like domain</keyword>
<comment type="subcellular location">
    <subcellularLocation>
        <location evidence="2">Cell membrane</location>
        <topology evidence="2">Single-pass type I membrane protein</topology>
    </subcellularLocation>
    <subcellularLocation>
        <location evidence="1">Nucleus</location>
    </subcellularLocation>
</comment>
<keyword evidence="13 20" id="KW-0040">ANK repeat</keyword>
<organism evidence="24 25">
    <name type="scientific">Paralvinella palmiformis</name>
    <dbReference type="NCBI Taxonomy" id="53620"/>
    <lineage>
        <taxon>Eukaryota</taxon>
        <taxon>Metazoa</taxon>
        <taxon>Spiralia</taxon>
        <taxon>Lophotrochozoa</taxon>
        <taxon>Annelida</taxon>
        <taxon>Polychaeta</taxon>
        <taxon>Sedentaria</taxon>
        <taxon>Canalipalpata</taxon>
        <taxon>Terebellida</taxon>
        <taxon>Terebelliformia</taxon>
        <taxon>Alvinellidae</taxon>
        <taxon>Paralvinella</taxon>
    </lineage>
</organism>
<dbReference type="FunFam" id="3.30.300.320:FF:000001">
    <property type="entry name" value="Neurogenic locus notch 1"/>
    <property type="match status" value="1"/>
</dbReference>
<dbReference type="InterPro" id="IPR010660">
    <property type="entry name" value="Notch_NOD_dom"/>
</dbReference>
<feature type="region of interest" description="Disordered" evidence="21">
    <location>
        <begin position="1007"/>
        <end position="1083"/>
    </location>
</feature>
<keyword evidence="3" id="KW-0217">Developmental protein</keyword>
<keyword evidence="14 22" id="KW-0472">Membrane</keyword>
<feature type="compositionally biased region" description="Polar residues" evidence="21">
    <location>
        <begin position="1020"/>
        <end position="1029"/>
    </location>
</feature>
<feature type="compositionally biased region" description="Low complexity" evidence="21">
    <location>
        <begin position="875"/>
        <end position="893"/>
    </location>
</feature>
<comment type="caution">
    <text evidence="24">The sequence shown here is derived from an EMBL/GenBank/DDBJ whole genome shotgun (WGS) entry which is preliminary data.</text>
</comment>
<keyword evidence="15" id="KW-1015">Disulfide bond</keyword>
<keyword evidence="12" id="KW-0805">Transcription regulation</keyword>
<keyword evidence="8" id="KW-0677">Repeat</keyword>
<keyword evidence="16" id="KW-0010">Activator</keyword>
<keyword evidence="19" id="KW-0539">Nucleus</keyword>
<accession>A0AAD9J7V5</accession>
<dbReference type="InterPro" id="IPR002110">
    <property type="entry name" value="Ankyrin_rpt"/>
</dbReference>
<keyword evidence="10" id="KW-0914">Notch signaling pathway</keyword>
<dbReference type="GO" id="GO:0030154">
    <property type="term" value="P:cell differentiation"/>
    <property type="evidence" value="ECO:0007669"/>
    <property type="project" value="UniProtKB-KW"/>
</dbReference>
<keyword evidence="4" id="KW-1003">Cell membrane</keyword>
<evidence type="ECO:0000256" key="13">
    <source>
        <dbReference type="ARBA" id="ARBA00023043"/>
    </source>
</evidence>
<dbReference type="Pfam" id="PF00023">
    <property type="entry name" value="Ank"/>
    <property type="match status" value="1"/>
</dbReference>
<dbReference type="PROSITE" id="PS50258">
    <property type="entry name" value="LNR"/>
    <property type="match status" value="1"/>
</dbReference>
<dbReference type="SUPFAM" id="SSF90193">
    <property type="entry name" value="Notch domain"/>
    <property type="match status" value="3"/>
</dbReference>
<dbReference type="PRINTS" id="PR01983">
    <property type="entry name" value="NOTCH"/>
</dbReference>
<dbReference type="InterPro" id="IPR036770">
    <property type="entry name" value="Ankyrin_rpt-contain_sf"/>
</dbReference>
<evidence type="ECO:0000313" key="25">
    <source>
        <dbReference type="Proteomes" id="UP001208570"/>
    </source>
</evidence>
<feature type="region of interest" description="Disordered" evidence="21">
    <location>
        <begin position="870"/>
        <end position="982"/>
    </location>
</feature>
<feature type="repeat" description="ANK" evidence="20">
    <location>
        <begin position="522"/>
        <end position="554"/>
    </location>
</feature>
<keyword evidence="18" id="KW-0325">Glycoprotein</keyword>
<dbReference type="Pfam" id="PF06816">
    <property type="entry name" value="NOD"/>
    <property type="match status" value="1"/>
</dbReference>
<sequence>MPLSTILWNGINCEMFDEHFPGGIGYPATPPPTTTMSINQEREECDRLGCKEKAYNGKCDPECNSYACSYDALECSYNVNPYQNCSAMLQNIRCDLLFNNSICDKACASEDCLYDGYDCVGHKECNPMYDAYCTKHYANGHCDKGCDIEECVWDGLDCEEDMTPKYAKGDLIIIVLMPPEQFQEIAAPFLRNLGQLLHSIITIKKDAKGREMVYPWPSESRRRRSIITEYLFGDEANDHHRFRRAARGQKGAKVYMNLDNRKCTAGCFTTADAAAEYTSKALMSGWNSNAAVYQVQSSTYPSGPISPDDGKSLLIGVSVAAMVVIVALLFGVLYTVTTRKRAHGITWFPENFFSAGSKAGTRTSGSRRVPDGEEMSNVNGKGSLANMATGGHDPLDWSDDEMTDKSKAKRAKLDSSPDMDSCKDDTRQWNRIHLEAAGKIPSPSILALTPPSNEQYSTRDVNAKGPGGFTPLMLASFCGNGLDHCTSDESSGSGDVEEDGSVVIISDLINQGAAINAQTDRTGETSLHLSARYARADAAKRLLDAGADPNARDATGRTPLHAAVAADAQGVFQILLRNRATNLNAKMIDGTTPLMLAARLAIEGVVEELVAADTTDINAADDYGKTALHWAAAVNNVTAVLALLRHGANKDAQDARDQTPLFLAAKEGSFEAAKTLLDHFANRDMTDHMDRLPRDIAQERYHHDILKLLEEYRADNCHGFGGGYTTSPDVAMASYMHQVSVKKQRKRTPKHSRALNSNNNITIKDPGPHTSVMNGQVVRLPPVGQKPRGMKKKKPTATQTSPNNGNPTVQSTTSLESPENIVDIPPSYKDVCSDGMVMSGSDMQVLNKMQASDSQHLMHANRAGQQVTHIVGNMGSSPGTSTLNPPSNSSSLTQNYSPYSTIQSPSLSSQCTSSPMYPNSTSPGQGGSPGQPTQGMMSPPRRSLPLSPTHMQAMHQHAQQQQQQQQHRTHPSPPNPNMDGYCYDGMTMNGHMGHNKHYQMAMTGMAIPNQPHHHYPTPPSQHSHTSTESAVPKDLGPLLPDHYMTPSPDSPGQWSSSSPHSAQSDWSEGISSPPQIANHKPMMKSLMKKEGVYL</sequence>
<dbReference type="Pfam" id="PF07684">
    <property type="entry name" value="NODP"/>
    <property type="match status" value="1"/>
</dbReference>
<feature type="compositionally biased region" description="Polar residues" evidence="21">
    <location>
        <begin position="796"/>
        <end position="817"/>
    </location>
</feature>
<evidence type="ECO:0000313" key="24">
    <source>
        <dbReference type="EMBL" id="KAK2147959.1"/>
    </source>
</evidence>
<evidence type="ECO:0000256" key="11">
    <source>
        <dbReference type="ARBA" id="ARBA00022989"/>
    </source>
</evidence>
<evidence type="ECO:0000256" key="4">
    <source>
        <dbReference type="ARBA" id="ARBA00022475"/>
    </source>
</evidence>
<dbReference type="InterPro" id="IPR000800">
    <property type="entry name" value="Notch_dom"/>
</dbReference>
<feature type="domain" description="LNR" evidence="23">
    <location>
        <begin position="125"/>
        <end position="168"/>
    </location>
</feature>
<keyword evidence="7" id="KW-0732">Signal</keyword>
<dbReference type="Gene3D" id="1.25.40.20">
    <property type="entry name" value="Ankyrin repeat-containing domain"/>
    <property type="match status" value="1"/>
</dbReference>
<protein>
    <recommendedName>
        <fullName evidence="23">LNR domain-containing protein</fullName>
    </recommendedName>
</protein>
<dbReference type="Gene3D" id="3.30.300.320">
    <property type="match status" value="1"/>
</dbReference>
<dbReference type="InterPro" id="IPR011656">
    <property type="entry name" value="Notch_NODP_dom"/>
</dbReference>
<evidence type="ECO:0000256" key="5">
    <source>
        <dbReference type="ARBA" id="ARBA00022536"/>
    </source>
</evidence>
<dbReference type="Gene3D" id="3.30.70.3310">
    <property type="match status" value="1"/>
</dbReference>
<dbReference type="PROSITE" id="PS50088">
    <property type="entry name" value="ANK_REPEAT"/>
    <property type="match status" value="4"/>
</dbReference>
<dbReference type="Pfam" id="PF00066">
    <property type="entry name" value="Notch"/>
    <property type="match status" value="3"/>
</dbReference>
<feature type="repeat" description="ANK" evidence="20">
    <location>
        <begin position="656"/>
        <end position="688"/>
    </location>
</feature>
<dbReference type="PROSITE" id="PS50297">
    <property type="entry name" value="ANK_REP_REGION"/>
    <property type="match status" value="4"/>
</dbReference>
<dbReference type="SMART" id="SM01339">
    <property type="entry name" value="NODP"/>
    <property type="match status" value="1"/>
</dbReference>
<feature type="compositionally biased region" description="Low complexity" evidence="21">
    <location>
        <begin position="1046"/>
        <end position="1067"/>
    </location>
</feature>
<evidence type="ECO:0000256" key="14">
    <source>
        <dbReference type="ARBA" id="ARBA00023136"/>
    </source>
</evidence>
<evidence type="ECO:0000256" key="12">
    <source>
        <dbReference type="ARBA" id="ARBA00023015"/>
    </source>
</evidence>
<evidence type="ECO:0000256" key="2">
    <source>
        <dbReference type="ARBA" id="ARBA00004251"/>
    </source>
</evidence>
<evidence type="ECO:0000256" key="20">
    <source>
        <dbReference type="PROSITE-ProRule" id="PRU00023"/>
    </source>
</evidence>
<evidence type="ECO:0000256" key="17">
    <source>
        <dbReference type="ARBA" id="ARBA00023163"/>
    </source>
</evidence>
<evidence type="ECO:0000259" key="23">
    <source>
        <dbReference type="PROSITE" id="PS50258"/>
    </source>
</evidence>
<dbReference type="SMART" id="SM00248">
    <property type="entry name" value="ANK"/>
    <property type="match status" value="6"/>
</dbReference>
<feature type="compositionally biased region" description="Low complexity" evidence="21">
    <location>
        <begin position="903"/>
        <end position="923"/>
    </location>
</feature>
<dbReference type="SMART" id="SM01338">
    <property type="entry name" value="NOD"/>
    <property type="match status" value="1"/>
</dbReference>
<dbReference type="GO" id="GO:0007219">
    <property type="term" value="P:Notch signaling pathway"/>
    <property type="evidence" value="ECO:0007669"/>
    <property type="project" value="UniProtKB-KW"/>
</dbReference>
<dbReference type="PANTHER" id="PTHR24198:SF165">
    <property type="entry name" value="ANKYRIN REPEAT-CONTAINING PROTEIN-RELATED"/>
    <property type="match status" value="1"/>
</dbReference>
<name>A0AAD9J7V5_9ANNE</name>
<evidence type="ECO:0000256" key="15">
    <source>
        <dbReference type="ARBA" id="ARBA00023157"/>
    </source>
</evidence>
<dbReference type="Pfam" id="PF12796">
    <property type="entry name" value="Ank_2"/>
    <property type="match status" value="1"/>
</dbReference>
<dbReference type="SMART" id="SM00004">
    <property type="entry name" value="NL"/>
    <property type="match status" value="3"/>
</dbReference>
<proteinExistence type="predicted"/>
<feature type="region of interest" description="Disordered" evidence="21">
    <location>
        <begin position="741"/>
        <end position="825"/>
    </location>
</feature>
<dbReference type="PRINTS" id="PR01452">
    <property type="entry name" value="LNOTCHREPEAT"/>
</dbReference>
<feature type="compositionally biased region" description="Basic and acidic residues" evidence="21">
    <location>
        <begin position="403"/>
        <end position="424"/>
    </location>
</feature>
<evidence type="ECO:0000256" key="16">
    <source>
        <dbReference type="ARBA" id="ARBA00023159"/>
    </source>
</evidence>
<dbReference type="InterPro" id="IPR024600">
    <property type="entry name" value="Notch_C"/>
</dbReference>
<evidence type="ECO:0000256" key="22">
    <source>
        <dbReference type="SAM" id="Phobius"/>
    </source>
</evidence>
<keyword evidence="11 22" id="KW-1133">Transmembrane helix</keyword>
<dbReference type="Pfam" id="PF13857">
    <property type="entry name" value="Ank_5"/>
    <property type="match status" value="1"/>
</dbReference>
<feature type="transmembrane region" description="Helical" evidence="22">
    <location>
        <begin position="313"/>
        <end position="336"/>
    </location>
</feature>
<evidence type="ECO:0000256" key="9">
    <source>
        <dbReference type="ARBA" id="ARBA00022782"/>
    </source>
</evidence>
<evidence type="ECO:0000256" key="8">
    <source>
        <dbReference type="ARBA" id="ARBA00022737"/>
    </source>
</evidence>
<feature type="region of interest" description="Disordered" evidence="21">
    <location>
        <begin position="359"/>
        <end position="424"/>
    </location>
</feature>